<evidence type="ECO:0000313" key="3">
    <source>
        <dbReference type="Proteomes" id="UP001328107"/>
    </source>
</evidence>
<accession>A0AAN4ZQL2</accession>
<sequence>SPPVVDFRKAHDENWPSDNPFKEKTLRHIGIIVAKTGHDRGQKEMYIYSPTVKRHDGRIVCSSDFLNFEVGEWILFNVQVHHNKDEVYVGGKKWGPDPYPTGIQFDFPRVKVRACVYPDCVYASVTSRQQTIRCFSPDLGDLFIDITTIRQNQHNSIIQQFSKDHGRLYYVTADYHFNASVFHDMYEGPEDQRANEDMERKVYWRVYSVEGLVGEEGAADYALIPWRSHVWKYLEKKRGMNDWSNGVPPWYIRSARLLTFDMIRTWEEEVKKSQDKGDEKDHPVPVVTKEGKQVDVHVSDIFTDMKEKQKEREVATQLEDHHGTSEQSKYSWKPVLSYDGKMLEPGSQLPPVSMLKKQKVPSDRVELVQDSAGLFMNKAAALSYVEIKESGTDKLWTTGGWKKPGEAWESEASKCRLDKTLNKVDDNHSKPKDNPVEMIRCTSKAVASKNLLGAKNGVARKTDDAVHTRTSSQKSCAPLVIDGPIRIPSPKKKTSSFASAAKMKKEGSTPEDVSDGGEILIDESKLNEEGRELYAKYLSRKEYVERGEVEANKNPSKKGYTIHEFIKAQRGIIKVINALIQLGLREESADDRLKIDKCLKRIAKAELELERREVPEHEIYEIHLVESDDAYLKNELKGHVEIQKNVMNEMKKRLLAMQRNESDC</sequence>
<dbReference type="AlphaFoldDB" id="A0AAN4ZQL2"/>
<comment type="caution">
    <text evidence="2">The sequence shown here is derived from an EMBL/GenBank/DDBJ whole genome shotgun (WGS) entry which is preliminary data.</text>
</comment>
<gene>
    <name evidence="2" type="ORF">PMAYCL1PPCAC_12160</name>
</gene>
<organism evidence="2 3">
    <name type="scientific">Pristionchus mayeri</name>
    <dbReference type="NCBI Taxonomy" id="1317129"/>
    <lineage>
        <taxon>Eukaryota</taxon>
        <taxon>Metazoa</taxon>
        <taxon>Ecdysozoa</taxon>
        <taxon>Nematoda</taxon>
        <taxon>Chromadorea</taxon>
        <taxon>Rhabditida</taxon>
        <taxon>Rhabditina</taxon>
        <taxon>Diplogasteromorpha</taxon>
        <taxon>Diplogasteroidea</taxon>
        <taxon>Neodiplogasteridae</taxon>
        <taxon>Pristionchus</taxon>
    </lineage>
</organism>
<name>A0AAN4ZQL2_9BILA</name>
<evidence type="ECO:0000256" key="1">
    <source>
        <dbReference type="SAM" id="MobiDB-lite"/>
    </source>
</evidence>
<evidence type="ECO:0000313" key="2">
    <source>
        <dbReference type="EMBL" id="GMR41965.1"/>
    </source>
</evidence>
<feature type="non-terminal residue" evidence="2">
    <location>
        <position position="1"/>
    </location>
</feature>
<dbReference type="EMBL" id="BTRK01000003">
    <property type="protein sequence ID" value="GMR41965.1"/>
    <property type="molecule type" value="Genomic_DNA"/>
</dbReference>
<protein>
    <submittedName>
        <fullName evidence="2">Uncharacterized protein</fullName>
    </submittedName>
</protein>
<keyword evidence="3" id="KW-1185">Reference proteome</keyword>
<feature type="region of interest" description="Disordered" evidence="1">
    <location>
        <begin position="490"/>
        <end position="516"/>
    </location>
</feature>
<proteinExistence type="predicted"/>
<reference evidence="3" key="1">
    <citation type="submission" date="2022-10" db="EMBL/GenBank/DDBJ databases">
        <title>Genome assembly of Pristionchus species.</title>
        <authorList>
            <person name="Yoshida K."/>
            <person name="Sommer R.J."/>
        </authorList>
    </citation>
    <scope>NUCLEOTIDE SEQUENCE [LARGE SCALE GENOMIC DNA]</scope>
    <source>
        <strain evidence="3">RS5460</strain>
    </source>
</reference>
<dbReference type="Proteomes" id="UP001328107">
    <property type="component" value="Unassembled WGS sequence"/>
</dbReference>